<evidence type="ECO:0000256" key="2">
    <source>
        <dbReference type="ARBA" id="ARBA00007400"/>
    </source>
</evidence>
<feature type="transmembrane region" description="Helical" evidence="7">
    <location>
        <begin position="131"/>
        <end position="153"/>
    </location>
</feature>
<evidence type="ECO:0000256" key="3">
    <source>
        <dbReference type="ARBA" id="ARBA00022475"/>
    </source>
</evidence>
<feature type="transmembrane region" description="Helical" evidence="7">
    <location>
        <begin position="189"/>
        <end position="211"/>
    </location>
</feature>
<feature type="transmembrane region" description="Helical" evidence="7">
    <location>
        <begin position="320"/>
        <end position="346"/>
    </location>
</feature>
<reference evidence="9" key="1">
    <citation type="journal article" date="2014" name="Int. J. Syst. Evol. Microbiol.">
        <title>Complete genome sequence of Corynebacterium casei LMG S-19264T (=DSM 44701T), isolated from a smear-ripened cheese.</title>
        <authorList>
            <consortium name="US DOE Joint Genome Institute (JGI-PGF)"/>
            <person name="Walter F."/>
            <person name="Albersmeier A."/>
            <person name="Kalinowski J."/>
            <person name="Ruckert C."/>
        </authorList>
    </citation>
    <scope>NUCLEOTIDE SEQUENCE</scope>
    <source>
        <strain evidence="9">JCM 12862</strain>
    </source>
</reference>
<name>A0A8J3FGW6_9FLAO</name>
<keyword evidence="3" id="KW-1003">Cell membrane</keyword>
<dbReference type="PANTHER" id="PTHR40074:SF2">
    <property type="entry name" value="O-ACETYLTRANSFERASE WECH"/>
    <property type="match status" value="1"/>
</dbReference>
<dbReference type="PANTHER" id="PTHR40074">
    <property type="entry name" value="O-ACETYLTRANSFERASE WECH"/>
    <property type="match status" value="1"/>
</dbReference>
<dbReference type="InterPro" id="IPR002656">
    <property type="entry name" value="Acyl_transf_3_dom"/>
</dbReference>
<gene>
    <name evidence="9" type="ORF">GCM10007962_02370</name>
</gene>
<organism evidence="9 10">
    <name type="scientific">Yeosuana aromativorans</name>
    <dbReference type="NCBI Taxonomy" id="288019"/>
    <lineage>
        <taxon>Bacteria</taxon>
        <taxon>Pseudomonadati</taxon>
        <taxon>Bacteroidota</taxon>
        <taxon>Flavobacteriia</taxon>
        <taxon>Flavobacteriales</taxon>
        <taxon>Flavobacteriaceae</taxon>
        <taxon>Yeosuana</taxon>
    </lineage>
</organism>
<dbReference type="Proteomes" id="UP000612329">
    <property type="component" value="Unassembled WGS sequence"/>
</dbReference>
<protein>
    <recommendedName>
        <fullName evidence="8">Acyltransferase 3 domain-containing protein</fullName>
    </recommendedName>
</protein>
<reference evidence="9" key="2">
    <citation type="submission" date="2020-09" db="EMBL/GenBank/DDBJ databases">
        <authorList>
            <person name="Sun Q."/>
            <person name="Ohkuma M."/>
        </authorList>
    </citation>
    <scope>NUCLEOTIDE SEQUENCE</scope>
    <source>
        <strain evidence="9">JCM 12862</strain>
    </source>
</reference>
<feature type="transmembrane region" description="Helical" evidence="7">
    <location>
        <begin position="165"/>
        <end position="183"/>
    </location>
</feature>
<keyword evidence="4 7" id="KW-0812">Transmembrane</keyword>
<evidence type="ECO:0000256" key="5">
    <source>
        <dbReference type="ARBA" id="ARBA00022989"/>
    </source>
</evidence>
<dbReference type="EMBL" id="BMNR01000001">
    <property type="protein sequence ID" value="GGK11674.1"/>
    <property type="molecule type" value="Genomic_DNA"/>
</dbReference>
<evidence type="ECO:0000313" key="9">
    <source>
        <dbReference type="EMBL" id="GGK11674.1"/>
    </source>
</evidence>
<feature type="domain" description="Acyltransferase 3" evidence="8">
    <location>
        <begin position="14"/>
        <end position="339"/>
    </location>
</feature>
<comment type="similarity">
    <text evidence="2">Belongs to the acyltransferase 3 family.</text>
</comment>
<evidence type="ECO:0000256" key="1">
    <source>
        <dbReference type="ARBA" id="ARBA00004651"/>
    </source>
</evidence>
<feature type="transmembrane region" description="Helical" evidence="7">
    <location>
        <begin position="295"/>
        <end position="314"/>
    </location>
</feature>
<feature type="transmembrane region" description="Helical" evidence="7">
    <location>
        <begin position="55"/>
        <end position="72"/>
    </location>
</feature>
<dbReference type="GO" id="GO:0016413">
    <property type="term" value="F:O-acetyltransferase activity"/>
    <property type="evidence" value="ECO:0007669"/>
    <property type="project" value="TreeGrafter"/>
</dbReference>
<dbReference type="RefSeq" id="WP_188649442.1">
    <property type="nucleotide sequence ID" value="NZ_BMNR01000001.1"/>
</dbReference>
<feature type="transmembrane region" description="Helical" evidence="7">
    <location>
        <begin position="21"/>
        <end position="43"/>
    </location>
</feature>
<evidence type="ECO:0000256" key="6">
    <source>
        <dbReference type="ARBA" id="ARBA00023136"/>
    </source>
</evidence>
<keyword evidence="6 7" id="KW-0472">Membrane</keyword>
<evidence type="ECO:0000256" key="7">
    <source>
        <dbReference type="SAM" id="Phobius"/>
    </source>
</evidence>
<comment type="caution">
    <text evidence="9">The sequence shown here is derived from an EMBL/GenBank/DDBJ whole genome shotgun (WGS) entry which is preliminary data.</text>
</comment>
<keyword evidence="10" id="KW-1185">Reference proteome</keyword>
<accession>A0A8J3FGW6</accession>
<proteinExistence type="inferred from homology"/>
<comment type="subcellular location">
    <subcellularLocation>
        <location evidence="1">Cell membrane</location>
        <topology evidence="1">Multi-pass membrane protein</topology>
    </subcellularLocation>
</comment>
<dbReference type="GO" id="GO:0005886">
    <property type="term" value="C:plasma membrane"/>
    <property type="evidence" value="ECO:0007669"/>
    <property type="project" value="UniProtKB-SubCell"/>
</dbReference>
<evidence type="ECO:0000259" key="8">
    <source>
        <dbReference type="Pfam" id="PF01757"/>
    </source>
</evidence>
<sequence length="360" mass="41239">MKEATINPPNFLGYLHSFRGLAIIKIVLGHAVAAAFIAAYGAFDESHPLIMASEIFYHDSTLYFAIISGLLFTRVLEPKGYYKFFSSKVKNILLPYLFFTLVLTFITVRFHDTKSFQEGLVYYFSKVFRNLIYGKANFALWYIPVLIVLYLATPVLQSLHKTSKWTRMLFFAVMFIPLVVSRIQMVGDYIFKFETVIYFMGAYALGMYLGTDLEAKFQSIKKCKIAIVVTAFASTGLLFYLYIVKMDMVGAISVRESVFYIQKIAFAIIFMMLLKRLGDAQPRWLKPIARDSFSIYFMHGSILYASSYLFRFVIENKTIAPLNIVFGSIFLIVFSISVSMAVVFVFRKVFGKYSRMIVGS</sequence>
<dbReference type="AlphaFoldDB" id="A0A8J3FGW6"/>
<keyword evidence="5 7" id="KW-1133">Transmembrane helix</keyword>
<feature type="transmembrane region" description="Helical" evidence="7">
    <location>
        <begin position="223"/>
        <end position="243"/>
    </location>
</feature>
<evidence type="ECO:0000313" key="10">
    <source>
        <dbReference type="Proteomes" id="UP000612329"/>
    </source>
</evidence>
<feature type="transmembrane region" description="Helical" evidence="7">
    <location>
        <begin position="258"/>
        <end position="274"/>
    </location>
</feature>
<dbReference type="Pfam" id="PF01757">
    <property type="entry name" value="Acyl_transf_3"/>
    <property type="match status" value="1"/>
</dbReference>
<evidence type="ECO:0000256" key="4">
    <source>
        <dbReference type="ARBA" id="ARBA00022692"/>
    </source>
</evidence>
<dbReference type="GO" id="GO:0009246">
    <property type="term" value="P:enterobacterial common antigen biosynthetic process"/>
    <property type="evidence" value="ECO:0007669"/>
    <property type="project" value="TreeGrafter"/>
</dbReference>
<feature type="transmembrane region" description="Helical" evidence="7">
    <location>
        <begin position="93"/>
        <end position="111"/>
    </location>
</feature>